<reference evidence="2 3" key="2">
    <citation type="submission" date="2018-11" db="EMBL/GenBank/DDBJ databases">
        <authorList>
            <consortium name="Pathogen Informatics"/>
        </authorList>
    </citation>
    <scope>NUCLEOTIDE SEQUENCE [LARGE SCALE GENOMIC DNA]</scope>
</reference>
<dbReference type="PROSITE" id="PS50144">
    <property type="entry name" value="MATH"/>
    <property type="match status" value="1"/>
</dbReference>
<dbReference type="InterPro" id="IPR002083">
    <property type="entry name" value="MATH/TRAF_dom"/>
</dbReference>
<evidence type="ECO:0000259" key="1">
    <source>
        <dbReference type="PROSITE" id="PS50144"/>
    </source>
</evidence>
<dbReference type="Gene3D" id="2.60.210.10">
    <property type="entry name" value="Apoptosis, Tumor Necrosis Factor Receptor Associated Protein 2, Chain A"/>
    <property type="match status" value="1"/>
</dbReference>
<keyword evidence="3" id="KW-1185">Reference proteome</keyword>
<feature type="domain" description="MATH" evidence="1">
    <location>
        <begin position="60"/>
        <end position="187"/>
    </location>
</feature>
<protein>
    <submittedName>
        <fullName evidence="4">MATH domain-containing protein</fullName>
    </submittedName>
</protein>
<name>A0A183U2V9_TOXCA</name>
<evidence type="ECO:0000313" key="4">
    <source>
        <dbReference type="WBParaSite" id="TCNE_0000282901-mRNA-1"/>
    </source>
</evidence>
<dbReference type="AlphaFoldDB" id="A0A183U2V9"/>
<accession>A0A183U2V9</accession>
<dbReference type="SUPFAM" id="SSF49599">
    <property type="entry name" value="TRAF domain-like"/>
    <property type="match status" value="1"/>
</dbReference>
<reference evidence="4" key="1">
    <citation type="submission" date="2016-06" db="UniProtKB">
        <authorList>
            <consortium name="WormBaseParasite"/>
        </authorList>
    </citation>
    <scope>IDENTIFICATION</scope>
</reference>
<evidence type="ECO:0000313" key="2">
    <source>
        <dbReference type="EMBL" id="VDM28546.1"/>
    </source>
</evidence>
<organism evidence="3 4">
    <name type="scientific">Toxocara canis</name>
    <name type="common">Canine roundworm</name>
    <dbReference type="NCBI Taxonomy" id="6265"/>
    <lineage>
        <taxon>Eukaryota</taxon>
        <taxon>Metazoa</taxon>
        <taxon>Ecdysozoa</taxon>
        <taxon>Nematoda</taxon>
        <taxon>Chromadorea</taxon>
        <taxon>Rhabditida</taxon>
        <taxon>Spirurina</taxon>
        <taxon>Ascaridomorpha</taxon>
        <taxon>Ascaridoidea</taxon>
        <taxon>Toxocaridae</taxon>
        <taxon>Toxocara</taxon>
    </lineage>
</organism>
<proteinExistence type="predicted"/>
<dbReference type="EMBL" id="UYWY01003115">
    <property type="protein sequence ID" value="VDM28546.1"/>
    <property type="molecule type" value="Genomic_DNA"/>
</dbReference>
<dbReference type="Pfam" id="PF22486">
    <property type="entry name" value="MATH_2"/>
    <property type="match status" value="1"/>
</dbReference>
<dbReference type="WBParaSite" id="TCNE_0000282901-mRNA-1">
    <property type="protein sequence ID" value="TCNE_0000282901-mRNA-1"/>
    <property type="gene ID" value="TCNE_0000282901"/>
</dbReference>
<gene>
    <name evidence="2" type="ORF">TCNE_LOCUS2829</name>
</gene>
<sequence length="214" mass="24581">MPTNALPPPVLRGVFEDCTLNNACYSPVEDDIAAVGPSTSMFDDQLSFIDDEFFQEDYKDSKYEFVVENFPRCYEKYIESAPFDDGADGDLKWRLRIYPCLLGDDSNEYVGVFLRLDKCHGKRVMVSFSLSWLDDVGETVEFIQTPRPYLFYKNKDLGYANFLKRDVVLASMLQYIEQDEGQYCTEYNGNLRIACEWSRVIGSENGDMLSKDGN</sequence>
<dbReference type="InterPro" id="IPR008974">
    <property type="entry name" value="TRAF-like"/>
</dbReference>
<dbReference type="Proteomes" id="UP000050794">
    <property type="component" value="Unassembled WGS sequence"/>
</dbReference>
<evidence type="ECO:0000313" key="3">
    <source>
        <dbReference type="Proteomes" id="UP000050794"/>
    </source>
</evidence>